<protein>
    <submittedName>
        <fullName evidence="2">Os06g0535732 protein</fullName>
    </submittedName>
</protein>
<evidence type="ECO:0000313" key="2">
    <source>
        <dbReference type="EMBL" id="BAS98094.1"/>
    </source>
</evidence>
<sequence length="190" mass="20567">MGGARREVTAARTRGRSSPGGRGRPGAGEELAGWPRPAGRRAGACQEVVASRTRGRSLPGGRGQLDAVNLVLSERCRRPARHEVVVVVPPQVPPSPAGRQRSLHAARIWGERREKGKETRCTPARGVEEIERRSQRIHLDVALFDFPRRGPPTLPGRSASRRHSSPSPARSSSPPHTAFTAIARPSRTPC</sequence>
<evidence type="ECO:0000256" key="1">
    <source>
        <dbReference type="SAM" id="MobiDB-lite"/>
    </source>
</evidence>
<feature type="compositionally biased region" description="Low complexity" evidence="1">
    <location>
        <begin position="165"/>
        <end position="176"/>
    </location>
</feature>
<dbReference type="Proteomes" id="UP000059680">
    <property type="component" value="Chromosome 6"/>
</dbReference>
<name>A0A0P0WXB6_ORYSJ</name>
<keyword evidence="3" id="KW-1185">Reference proteome</keyword>
<gene>
    <name evidence="2" type="ordered locus">Os06g0535732</name>
    <name evidence="2" type="ORF">OSNPB_060535732</name>
</gene>
<reference evidence="3" key="1">
    <citation type="journal article" date="2005" name="Nature">
        <title>The map-based sequence of the rice genome.</title>
        <authorList>
            <consortium name="International rice genome sequencing project (IRGSP)"/>
            <person name="Matsumoto T."/>
            <person name="Wu J."/>
            <person name="Kanamori H."/>
            <person name="Katayose Y."/>
            <person name="Fujisawa M."/>
            <person name="Namiki N."/>
            <person name="Mizuno H."/>
            <person name="Yamamoto K."/>
            <person name="Antonio B.A."/>
            <person name="Baba T."/>
            <person name="Sakata K."/>
            <person name="Nagamura Y."/>
            <person name="Aoki H."/>
            <person name="Arikawa K."/>
            <person name="Arita K."/>
            <person name="Bito T."/>
            <person name="Chiden Y."/>
            <person name="Fujitsuka N."/>
            <person name="Fukunaka R."/>
            <person name="Hamada M."/>
            <person name="Harada C."/>
            <person name="Hayashi A."/>
            <person name="Hijishita S."/>
            <person name="Honda M."/>
            <person name="Hosokawa S."/>
            <person name="Ichikawa Y."/>
            <person name="Idonuma A."/>
            <person name="Iijima M."/>
            <person name="Ikeda M."/>
            <person name="Ikeno M."/>
            <person name="Ito K."/>
            <person name="Ito S."/>
            <person name="Ito T."/>
            <person name="Ito Y."/>
            <person name="Ito Y."/>
            <person name="Iwabuchi A."/>
            <person name="Kamiya K."/>
            <person name="Karasawa W."/>
            <person name="Kurita K."/>
            <person name="Katagiri S."/>
            <person name="Kikuta A."/>
            <person name="Kobayashi H."/>
            <person name="Kobayashi N."/>
            <person name="Machita K."/>
            <person name="Maehara T."/>
            <person name="Masukawa M."/>
            <person name="Mizubayashi T."/>
            <person name="Mukai Y."/>
            <person name="Nagasaki H."/>
            <person name="Nagata Y."/>
            <person name="Naito S."/>
            <person name="Nakashima M."/>
            <person name="Nakama Y."/>
            <person name="Nakamichi Y."/>
            <person name="Nakamura M."/>
            <person name="Meguro A."/>
            <person name="Negishi M."/>
            <person name="Ohta I."/>
            <person name="Ohta T."/>
            <person name="Okamoto M."/>
            <person name="Ono N."/>
            <person name="Saji S."/>
            <person name="Sakaguchi M."/>
            <person name="Sakai K."/>
            <person name="Shibata M."/>
            <person name="Shimokawa T."/>
            <person name="Song J."/>
            <person name="Takazaki Y."/>
            <person name="Terasawa K."/>
            <person name="Tsugane M."/>
            <person name="Tsuji K."/>
            <person name="Ueda S."/>
            <person name="Waki K."/>
            <person name="Yamagata H."/>
            <person name="Yamamoto M."/>
            <person name="Yamamoto S."/>
            <person name="Yamane H."/>
            <person name="Yoshiki S."/>
            <person name="Yoshihara R."/>
            <person name="Yukawa K."/>
            <person name="Zhong H."/>
            <person name="Yano M."/>
            <person name="Yuan Q."/>
            <person name="Ouyang S."/>
            <person name="Liu J."/>
            <person name="Jones K.M."/>
            <person name="Gansberger K."/>
            <person name="Moffat K."/>
            <person name="Hill J."/>
            <person name="Bera J."/>
            <person name="Fadrosh D."/>
            <person name="Jin S."/>
            <person name="Johri S."/>
            <person name="Kim M."/>
            <person name="Overton L."/>
            <person name="Reardon M."/>
            <person name="Tsitrin T."/>
            <person name="Vuong H."/>
            <person name="Weaver B."/>
            <person name="Ciecko A."/>
            <person name="Tallon L."/>
            <person name="Jackson J."/>
            <person name="Pai G."/>
            <person name="Aken S.V."/>
            <person name="Utterback T."/>
            <person name="Reidmuller S."/>
            <person name="Feldblyum T."/>
            <person name="Hsiao J."/>
            <person name="Zismann V."/>
            <person name="Iobst S."/>
            <person name="de Vazeille A.R."/>
            <person name="Buell C.R."/>
            <person name="Ying K."/>
            <person name="Li Y."/>
            <person name="Lu T."/>
            <person name="Huang Y."/>
            <person name="Zhao Q."/>
            <person name="Feng Q."/>
            <person name="Zhang L."/>
            <person name="Zhu J."/>
            <person name="Weng Q."/>
            <person name="Mu J."/>
            <person name="Lu Y."/>
            <person name="Fan D."/>
            <person name="Liu Y."/>
            <person name="Guan J."/>
            <person name="Zhang Y."/>
            <person name="Yu S."/>
            <person name="Liu X."/>
            <person name="Zhang Y."/>
            <person name="Hong G."/>
            <person name="Han B."/>
            <person name="Choisne N."/>
            <person name="Demange N."/>
            <person name="Orjeda G."/>
            <person name="Samain S."/>
            <person name="Cattolico L."/>
            <person name="Pelletier E."/>
            <person name="Couloux A."/>
            <person name="Segurens B."/>
            <person name="Wincker P."/>
            <person name="D'Hont A."/>
            <person name="Scarpelli C."/>
            <person name="Weissenbach J."/>
            <person name="Salanoubat M."/>
            <person name="Quetier F."/>
            <person name="Yu Y."/>
            <person name="Kim H.R."/>
            <person name="Rambo T."/>
            <person name="Currie J."/>
            <person name="Collura K."/>
            <person name="Luo M."/>
            <person name="Yang T."/>
            <person name="Ammiraju J.S.S."/>
            <person name="Engler F."/>
            <person name="Soderlund C."/>
            <person name="Wing R.A."/>
            <person name="Palmer L.E."/>
            <person name="de la Bastide M."/>
            <person name="Spiegel L."/>
            <person name="Nascimento L."/>
            <person name="Zutavern T."/>
            <person name="O'Shaughnessy A."/>
            <person name="Dike S."/>
            <person name="Dedhia N."/>
            <person name="Preston R."/>
            <person name="Balija V."/>
            <person name="McCombie W.R."/>
            <person name="Chow T."/>
            <person name="Chen H."/>
            <person name="Chung M."/>
            <person name="Chen C."/>
            <person name="Shaw J."/>
            <person name="Wu H."/>
            <person name="Hsiao K."/>
            <person name="Chao Y."/>
            <person name="Chu M."/>
            <person name="Cheng C."/>
            <person name="Hour A."/>
            <person name="Lee P."/>
            <person name="Lin S."/>
            <person name="Lin Y."/>
            <person name="Liou J."/>
            <person name="Liu S."/>
            <person name="Hsing Y."/>
            <person name="Raghuvanshi S."/>
            <person name="Mohanty A."/>
            <person name="Bharti A.K."/>
            <person name="Gaur A."/>
            <person name="Gupta V."/>
            <person name="Kumar D."/>
            <person name="Ravi V."/>
            <person name="Vij S."/>
            <person name="Kapur A."/>
            <person name="Khurana P."/>
            <person name="Khurana P."/>
            <person name="Khurana J.P."/>
            <person name="Tyagi A.K."/>
            <person name="Gaikwad K."/>
            <person name="Singh A."/>
            <person name="Dalal V."/>
            <person name="Srivastava S."/>
            <person name="Dixit A."/>
            <person name="Pal A.K."/>
            <person name="Ghazi I.A."/>
            <person name="Yadav M."/>
            <person name="Pandit A."/>
            <person name="Bhargava A."/>
            <person name="Sureshbabu K."/>
            <person name="Batra K."/>
            <person name="Sharma T.R."/>
            <person name="Mohapatra T."/>
            <person name="Singh N.K."/>
            <person name="Messing J."/>
            <person name="Nelson A.B."/>
            <person name="Fuks G."/>
            <person name="Kavchok S."/>
            <person name="Keizer G."/>
            <person name="Linton E."/>
            <person name="Llaca V."/>
            <person name="Song R."/>
            <person name="Tanyolac B."/>
            <person name="Young S."/>
            <person name="Ho-Il K."/>
            <person name="Hahn J.H."/>
            <person name="Sangsakoo G."/>
            <person name="Vanavichit A."/>
            <person name="de Mattos Luiz.A.T."/>
            <person name="Zimmer P.D."/>
            <person name="Malone G."/>
            <person name="Dellagostin O."/>
            <person name="de Oliveira A.C."/>
            <person name="Bevan M."/>
            <person name="Bancroft I."/>
            <person name="Minx P."/>
            <person name="Cordum H."/>
            <person name="Wilson R."/>
            <person name="Cheng Z."/>
            <person name="Jin W."/>
            <person name="Jiang J."/>
            <person name="Leong S.A."/>
            <person name="Iwama H."/>
            <person name="Gojobori T."/>
            <person name="Itoh T."/>
            <person name="Niimura Y."/>
            <person name="Fujii Y."/>
            <person name="Habara T."/>
            <person name="Sakai H."/>
            <person name="Sato Y."/>
            <person name="Wilson G."/>
            <person name="Kumar K."/>
            <person name="McCouch S."/>
            <person name="Juretic N."/>
            <person name="Hoen D."/>
            <person name="Wright S."/>
            <person name="Bruskiewich R."/>
            <person name="Bureau T."/>
            <person name="Miyao A."/>
            <person name="Hirochika H."/>
            <person name="Nishikawa T."/>
            <person name="Kadowaki K."/>
            <person name="Sugiura M."/>
            <person name="Burr B."/>
            <person name="Sasaki T."/>
        </authorList>
    </citation>
    <scope>NUCLEOTIDE SEQUENCE [LARGE SCALE GENOMIC DNA]</scope>
    <source>
        <strain evidence="3">cv. Nipponbare</strain>
    </source>
</reference>
<dbReference type="InParanoid" id="A0A0P0WXB6"/>
<dbReference type="EMBL" id="AP014962">
    <property type="protein sequence ID" value="BAS98094.1"/>
    <property type="molecule type" value="Genomic_DNA"/>
</dbReference>
<organism evidence="2 3">
    <name type="scientific">Oryza sativa subsp. japonica</name>
    <name type="common">Rice</name>
    <dbReference type="NCBI Taxonomy" id="39947"/>
    <lineage>
        <taxon>Eukaryota</taxon>
        <taxon>Viridiplantae</taxon>
        <taxon>Streptophyta</taxon>
        <taxon>Embryophyta</taxon>
        <taxon>Tracheophyta</taxon>
        <taxon>Spermatophyta</taxon>
        <taxon>Magnoliopsida</taxon>
        <taxon>Liliopsida</taxon>
        <taxon>Poales</taxon>
        <taxon>Poaceae</taxon>
        <taxon>BOP clade</taxon>
        <taxon>Oryzoideae</taxon>
        <taxon>Oryzeae</taxon>
        <taxon>Oryzinae</taxon>
        <taxon>Oryza</taxon>
        <taxon>Oryza sativa</taxon>
    </lineage>
</organism>
<evidence type="ECO:0000313" key="3">
    <source>
        <dbReference type="Proteomes" id="UP000059680"/>
    </source>
</evidence>
<reference evidence="2 3" key="3">
    <citation type="journal article" date="2013" name="Rice">
        <title>Improvement of the Oryza sativa Nipponbare reference genome using next generation sequence and optical map data.</title>
        <authorList>
            <person name="Kawahara Y."/>
            <person name="de la Bastide M."/>
            <person name="Hamilton J.P."/>
            <person name="Kanamori H."/>
            <person name="McCombie W.R."/>
            <person name="Ouyang S."/>
            <person name="Schwartz D.C."/>
            <person name="Tanaka T."/>
            <person name="Wu J."/>
            <person name="Zhou S."/>
            <person name="Childs K.L."/>
            <person name="Davidson R.M."/>
            <person name="Lin H."/>
            <person name="Quesada-Ocampo L."/>
            <person name="Vaillancourt B."/>
            <person name="Sakai H."/>
            <person name="Lee S.S."/>
            <person name="Kim J."/>
            <person name="Numa H."/>
            <person name="Itoh T."/>
            <person name="Buell C.R."/>
            <person name="Matsumoto T."/>
        </authorList>
    </citation>
    <scope>NUCLEOTIDE SEQUENCE [LARGE SCALE GENOMIC DNA]</scope>
    <source>
        <strain evidence="3">cv. Nipponbare</strain>
    </source>
</reference>
<proteinExistence type="predicted"/>
<feature type="region of interest" description="Disordered" evidence="1">
    <location>
        <begin position="1"/>
        <end position="63"/>
    </location>
</feature>
<dbReference type="AlphaFoldDB" id="A0A0P0WXB6"/>
<dbReference type="PaxDb" id="39947-A0A0P0WXB6"/>
<accession>A0A0P0WXB6</accession>
<reference evidence="2 3" key="2">
    <citation type="journal article" date="2013" name="Plant Cell Physiol.">
        <title>Rice Annotation Project Database (RAP-DB): an integrative and interactive database for rice genomics.</title>
        <authorList>
            <person name="Sakai H."/>
            <person name="Lee S.S."/>
            <person name="Tanaka T."/>
            <person name="Numa H."/>
            <person name="Kim J."/>
            <person name="Kawahara Y."/>
            <person name="Wakimoto H."/>
            <person name="Yang C.C."/>
            <person name="Iwamoto M."/>
            <person name="Abe T."/>
            <person name="Yamada Y."/>
            <person name="Muto A."/>
            <person name="Inokuchi H."/>
            <person name="Ikemura T."/>
            <person name="Matsumoto T."/>
            <person name="Sasaki T."/>
            <person name="Itoh T."/>
        </authorList>
    </citation>
    <scope>NUCLEOTIDE SEQUENCE [LARGE SCALE GENOMIC DNA]</scope>
    <source>
        <strain evidence="3">cv. Nipponbare</strain>
    </source>
</reference>
<feature type="region of interest" description="Disordered" evidence="1">
    <location>
        <begin position="145"/>
        <end position="190"/>
    </location>
</feature>